<dbReference type="Proteomes" id="UP000256869">
    <property type="component" value="Unassembled WGS sequence"/>
</dbReference>
<dbReference type="InterPro" id="IPR008928">
    <property type="entry name" value="6-hairpin_glycosidase_sf"/>
</dbReference>
<dbReference type="EMBL" id="QRDY01000005">
    <property type="protein sequence ID" value="RED61862.1"/>
    <property type="molecule type" value="Genomic_DNA"/>
</dbReference>
<dbReference type="Gene3D" id="1.50.10.10">
    <property type="match status" value="1"/>
</dbReference>
<evidence type="ECO:0000313" key="2">
    <source>
        <dbReference type="Proteomes" id="UP000256869"/>
    </source>
</evidence>
<name>A0A3D9IJD7_9BACL</name>
<evidence type="ECO:0000313" key="1">
    <source>
        <dbReference type="EMBL" id="RED61862.1"/>
    </source>
</evidence>
<organism evidence="1 2">
    <name type="scientific">Cohnella lupini</name>
    <dbReference type="NCBI Taxonomy" id="1294267"/>
    <lineage>
        <taxon>Bacteria</taxon>
        <taxon>Bacillati</taxon>
        <taxon>Bacillota</taxon>
        <taxon>Bacilli</taxon>
        <taxon>Bacillales</taxon>
        <taxon>Paenibacillaceae</taxon>
        <taxon>Cohnella</taxon>
    </lineage>
</organism>
<sequence length="754" mass="85761">MAFGFVEIVKTLPIVKERMVISVKMMNGDYTLVFRNGGLEVRKNGKPLYFNERPLYATVKTSCAISEFYDAAYNEIIESGDGITATGILTVPSGSEFSFSDAYEKTDAGFKASRKVKVLKAGDDLGFSTKFSLVMTESDDPRDYNCFAPGVWYKQNEFAPEQSFGNDLDCEYFWQMETRYALPVFAMHNIASGEMAALSRWTSDVTMRSTDIVLSENSVDPRFTVGAIGMSKPESKTLNYLYYGFAVRMEFEAKIDGLSMDYVYPGGEGQLPGRNRFAGLDYKEKSKTFKRVNHPVEAGFEQTYAVALNFGHYGGFQPMMRDIWRTTYGRMRDKLFDVDNERHFHNGMKILQAYTRQYGDSYGLPFACQLPDMDVSTVSFQFGFVGQQPGIGYQLLRYGDKENVPDAYDKGVHIIDFWTRTAMTDSGLPRMCYHPGIEAFEPYPHYIRMLADGIEAILDAYLYQRNRGDKRPAWLAFCRKTAEWLVNIQNDDGSFYRAYNSDDSIRMDSKANTPSVIRFLVQFYLVTGDDRYKTAAAKAGDWSFVHAYRNMEYRGGTCDNTDIMDKEAGIYALFGFLALYDLTGEDKWLEGSIGAADYTETWTYAWTFPVRSLMPKHPFNRYSISGQSIITIGGGADVYMAACAYAYYRLYVITGDEHYLDFAEFIHKNTRQSCDVDGSIGYLMPGLGHESGNFTSQTLDSHYHWLPWCTFVEVDPSSRLYDTFGVYEIADAQKLGPEERAKRNRIYDSFATSK</sequence>
<dbReference type="InterPro" id="IPR012341">
    <property type="entry name" value="6hp_glycosidase-like_sf"/>
</dbReference>
<dbReference type="RefSeq" id="WP_245987586.1">
    <property type="nucleotide sequence ID" value="NZ_QRDY01000005.1"/>
</dbReference>
<gene>
    <name evidence="1" type="ORF">DFP95_105291</name>
</gene>
<reference evidence="1 2" key="1">
    <citation type="submission" date="2018-07" db="EMBL/GenBank/DDBJ databases">
        <title>Genomic Encyclopedia of Type Strains, Phase III (KMG-III): the genomes of soil and plant-associated and newly described type strains.</title>
        <authorList>
            <person name="Whitman W."/>
        </authorList>
    </citation>
    <scope>NUCLEOTIDE SEQUENCE [LARGE SCALE GENOMIC DNA]</scope>
    <source>
        <strain evidence="1 2">CECT 8236</strain>
    </source>
</reference>
<dbReference type="AlphaFoldDB" id="A0A3D9IJD7"/>
<proteinExistence type="predicted"/>
<keyword evidence="2" id="KW-1185">Reference proteome</keyword>
<dbReference type="GO" id="GO:0005975">
    <property type="term" value="P:carbohydrate metabolic process"/>
    <property type="evidence" value="ECO:0007669"/>
    <property type="project" value="InterPro"/>
</dbReference>
<dbReference type="SUPFAM" id="SSF48208">
    <property type="entry name" value="Six-hairpin glycosidases"/>
    <property type="match status" value="1"/>
</dbReference>
<accession>A0A3D9IJD7</accession>
<protein>
    <submittedName>
        <fullName evidence="1">Uncharacterized protein</fullName>
    </submittedName>
</protein>
<comment type="caution">
    <text evidence="1">The sequence shown here is derived from an EMBL/GenBank/DDBJ whole genome shotgun (WGS) entry which is preliminary data.</text>
</comment>